<name>A0ABT9IXM3_9BACL</name>
<protein>
    <submittedName>
        <fullName evidence="2">ABC transporter permease</fullName>
    </submittedName>
</protein>
<dbReference type="InterPro" id="IPR053046">
    <property type="entry name" value="ABC-5_transporter"/>
</dbReference>
<feature type="transmembrane region" description="Helical" evidence="1">
    <location>
        <begin position="178"/>
        <end position="203"/>
    </location>
</feature>
<comment type="caution">
    <text evidence="2">The sequence shown here is derived from an EMBL/GenBank/DDBJ whole genome shotgun (WGS) entry which is preliminary data.</text>
</comment>
<sequence>MFNKALWKKDYKQAKFILWSIWVLLFFGMPIQAAIRLQGLTELIKEQKENDSSYVLYTDYFYHSILNFTSIYNVLLFMIFVLASTLIGAERGNKTNDFTFSLPFSRKEVFLSKWIIGFTFIVTSFVLSFILSQAFIYFSAYREYLNIEWSFVYFIYPFLSFIALYTLALFFGTITGGFIYQVALAFIFFIFPLGIPVLMFRLFENIFRLDMYELYYSRTIFNITDVLYLGHYYDISAAKRVFFHILQDAGGVQADLYSYQSYDYLFSYHYLLFPVLLTLTLLPISIFLYQRNKVENNGMFLIFPQLNKFFMFGIVFCFALFGGLIGETFVSNRLEQFRMINYFCGFIGFGVISYFFTKKLYKLNLKISSR</sequence>
<gene>
    <name evidence="2" type="ORF">Q5Y73_08380</name>
</gene>
<dbReference type="InterPro" id="IPR023264">
    <property type="entry name" value="ABC_transptr_acetoin_YtrC/YtrD"/>
</dbReference>
<dbReference type="PANTHER" id="PTHR39177">
    <property type="entry name" value="ABC TRANSPORTER PERMEASE YTRC-RELATED"/>
    <property type="match status" value="1"/>
</dbReference>
<proteinExistence type="predicted"/>
<feature type="transmembrane region" description="Helical" evidence="1">
    <location>
        <begin position="110"/>
        <end position="131"/>
    </location>
</feature>
<organism evidence="2 3">
    <name type="scientific">Chengkuizengella axinellae</name>
    <dbReference type="NCBI Taxonomy" id="3064388"/>
    <lineage>
        <taxon>Bacteria</taxon>
        <taxon>Bacillati</taxon>
        <taxon>Bacillota</taxon>
        <taxon>Bacilli</taxon>
        <taxon>Bacillales</taxon>
        <taxon>Paenibacillaceae</taxon>
        <taxon>Chengkuizengella</taxon>
    </lineage>
</organism>
<feature type="transmembrane region" description="Helical" evidence="1">
    <location>
        <begin position="268"/>
        <end position="289"/>
    </location>
</feature>
<keyword evidence="1" id="KW-1133">Transmembrane helix</keyword>
<keyword evidence="3" id="KW-1185">Reference proteome</keyword>
<dbReference type="PRINTS" id="PR02026">
    <property type="entry name" value="YTRCYTRDABC"/>
</dbReference>
<feature type="transmembrane region" description="Helical" evidence="1">
    <location>
        <begin position="60"/>
        <end position="89"/>
    </location>
</feature>
<keyword evidence="1" id="KW-0472">Membrane</keyword>
<feature type="transmembrane region" description="Helical" evidence="1">
    <location>
        <begin position="309"/>
        <end position="327"/>
    </location>
</feature>
<dbReference type="RefSeq" id="WP_305991410.1">
    <property type="nucleotide sequence ID" value="NZ_JAVAMP010000002.1"/>
</dbReference>
<dbReference type="EMBL" id="JAVAMP010000002">
    <property type="protein sequence ID" value="MDP5274120.1"/>
    <property type="molecule type" value="Genomic_DNA"/>
</dbReference>
<keyword evidence="1" id="KW-0812">Transmembrane</keyword>
<dbReference type="PANTHER" id="PTHR39177:SF1">
    <property type="entry name" value="ABC TRANSPORTER PERMEASE YTRC-RELATED"/>
    <property type="match status" value="1"/>
</dbReference>
<reference evidence="2 3" key="1">
    <citation type="submission" date="2023-08" db="EMBL/GenBank/DDBJ databases">
        <authorList>
            <person name="Park J.-S."/>
        </authorList>
    </citation>
    <scope>NUCLEOTIDE SEQUENCE [LARGE SCALE GENOMIC DNA]</scope>
    <source>
        <strain evidence="2 3">2205SS18-9</strain>
    </source>
</reference>
<dbReference type="Pfam" id="PF12730">
    <property type="entry name" value="ABC2_membrane_4"/>
    <property type="match status" value="1"/>
</dbReference>
<feature type="transmembrane region" description="Helical" evidence="1">
    <location>
        <begin position="151"/>
        <end position="171"/>
    </location>
</feature>
<feature type="transmembrane region" description="Helical" evidence="1">
    <location>
        <begin position="339"/>
        <end position="357"/>
    </location>
</feature>
<evidence type="ECO:0000256" key="1">
    <source>
        <dbReference type="SAM" id="Phobius"/>
    </source>
</evidence>
<evidence type="ECO:0000313" key="3">
    <source>
        <dbReference type="Proteomes" id="UP001231941"/>
    </source>
</evidence>
<dbReference type="Proteomes" id="UP001231941">
    <property type="component" value="Unassembled WGS sequence"/>
</dbReference>
<accession>A0ABT9IXM3</accession>
<evidence type="ECO:0000313" key="2">
    <source>
        <dbReference type="EMBL" id="MDP5274120.1"/>
    </source>
</evidence>